<name>A0A2K1ITN4_PHYPA</name>
<dbReference type="KEGG" id="ppp:112273010"/>
<dbReference type="Pfam" id="PF13855">
    <property type="entry name" value="LRR_8"/>
    <property type="match status" value="1"/>
</dbReference>
<dbReference type="FunCoup" id="A0A2K1ITN4">
    <property type="interactions" value="6"/>
</dbReference>
<keyword evidence="10" id="KW-1185">Reference proteome</keyword>
<keyword evidence="2" id="KW-0433">Leucine-rich repeat</keyword>
<dbReference type="InterPro" id="IPR013210">
    <property type="entry name" value="LRR_N_plant-typ"/>
</dbReference>
<gene>
    <name evidence="9" type="primary">LOC112273010</name>
    <name evidence="8" type="ORF">PHYPA_024581</name>
</gene>
<dbReference type="SUPFAM" id="SSF52058">
    <property type="entry name" value="L domain-like"/>
    <property type="match status" value="1"/>
</dbReference>
<dbReference type="PaxDb" id="3218-PP1S152_83V6.1"/>
<keyword evidence="6" id="KW-1133">Transmembrane helix</keyword>
<dbReference type="InterPro" id="IPR001611">
    <property type="entry name" value="Leu-rich_rpt"/>
</dbReference>
<dbReference type="PANTHER" id="PTHR48009:SF4">
    <property type="entry name" value="LEUCINE-RICH REPEAT (LRR) FAMILY PROTEIN"/>
    <property type="match status" value="1"/>
</dbReference>
<dbReference type="EnsemblPlants" id="Pp3c20_2070V3.1">
    <property type="protein sequence ID" value="Pp3c20_2070V3.1"/>
    <property type="gene ID" value="Pp3c20_2070"/>
</dbReference>
<evidence type="ECO:0000256" key="2">
    <source>
        <dbReference type="ARBA" id="ARBA00022614"/>
    </source>
</evidence>
<dbReference type="Gramene" id="Pp3c20_2070V3.3">
    <property type="protein sequence ID" value="Pp3c20_2070V3.3"/>
    <property type="gene ID" value="Pp3c20_2070"/>
</dbReference>
<dbReference type="PROSITE" id="PS51450">
    <property type="entry name" value="LRR"/>
    <property type="match status" value="1"/>
</dbReference>
<evidence type="ECO:0000313" key="9">
    <source>
        <dbReference type="EnsemblPlants" id="Pp3c20_2070V3.1"/>
    </source>
</evidence>
<dbReference type="EMBL" id="ABEU02000020">
    <property type="protein sequence ID" value="PNR32639.1"/>
    <property type="molecule type" value="Genomic_DNA"/>
</dbReference>
<protein>
    <recommendedName>
        <fullName evidence="7">Leucine-rich repeat-containing N-terminal plant-type domain-containing protein</fullName>
    </recommendedName>
</protein>
<dbReference type="Proteomes" id="UP000006727">
    <property type="component" value="Chromosome 20"/>
</dbReference>
<keyword evidence="4" id="KW-0677">Repeat</keyword>
<evidence type="ECO:0000313" key="10">
    <source>
        <dbReference type="Proteomes" id="UP000006727"/>
    </source>
</evidence>
<evidence type="ECO:0000259" key="7">
    <source>
        <dbReference type="Pfam" id="PF08263"/>
    </source>
</evidence>
<feature type="transmembrane region" description="Helical" evidence="6">
    <location>
        <begin position="12"/>
        <end position="29"/>
    </location>
</feature>
<dbReference type="Gramene" id="Pp3c20_2070V3.1">
    <property type="protein sequence ID" value="Pp3c20_2070V3.1"/>
    <property type="gene ID" value="Pp3c20_2070"/>
</dbReference>
<evidence type="ECO:0000256" key="6">
    <source>
        <dbReference type="SAM" id="Phobius"/>
    </source>
</evidence>
<evidence type="ECO:0000256" key="5">
    <source>
        <dbReference type="ARBA" id="ARBA00023136"/>
    </source>
</evidence>
<keyword evidence="5 6" id="KW-0472">Membrane</keyword>
<evidence type="ECO:0000256" key="3">
    <source>
        <dbReference type="ARBA" id="ARBA00022729"/>
    </source>
</evidence>
<dbReference type="OMA" id="AFNCMET"/>
<reference evidence="9" key="3">
    <citation type="submission" date="2020-12" db="UniProtKB">
        <authorList>
            <consortium name="EnsemblPlants"/>
        </authorList>
    </citation>
    <scope>IDENTIFICATION</scope>
</reference>
<dbReference type="OrthoDB" id="676979at2759"/>
<evidence type="ECO:0000313" key="8">
    <source>
        <dbReference type="EMBL" id="PNR32639.1"/>
    </source>
</evidence>
<dbReference type="RefSeq" id="XP_024357075.1">
    <property type="nucleotide sequence ID" value="XM_024501307.2"/>
</dbReference>
<dbReference type="EnsemblPlants" id="Pp3c20_2070V3.2">
    <property type="protein sequence ID" value="Pp3c20_2070V3.2"/>
    <property type="gene ID" value="Pp3c20_2070"/>
</dbReference>
<dbReference type="Gene3D" id="3.80.10.10">
    <property type="entry name" value="Ribonuclease Inhibitor"/>
    <property type="match status" value="2"/>
</dbReference>
<dbReference type="PANTHER" id="PTHR48009">
    <property type="entry name" value="LEUCINE-RICH REPEAT (LRR) FAMILY PROTEIN"/>
    <property type="match status" value="1"/>
</dbReference>
<feature type="domain" description="Leucine-rich repeat-containing N-terminal plant-type" evidence="7">
    <location>
        <begin position="41"/>
        <end position="81"/>
    </location>
</feature>
<dbReference type="AlphaFoldDB" id="A0A2K1ITN4"/>
<reference evidence="8 10" key="2">
    <citation type="journal article" date="2018" name="Plant J.">
        <title>The Physcomitrella patens chromosome-scale assembly reveals moss genome structure and evolution.</title>
        <authorList>
            <person name="Lang D."/>
            <person name="Ullrich K.K."/>
            <person name="Murat F."/>
            <person name="Fuchs J."/>
            <person name="Jenkins J."/>
            <person name="Haas F.B."/>
            <person name="Piednoel M."/>
            <person name="Gundlach H."/>
            <person name="Van Bel M."/>
            <person name="Meyberg R."/>
            <person name="Vives C."/>
            <person name="Morata J."/>
            <person name="Symeonidi A."/>
            <person name="Hiss M."/>
            <person name="Muchero W."/>
            <person name="Kamisugi Y."/>
            <person name="Saleh O."/>
            <person name="Blanc G."/>
            <person name="Decker E.L."/>
            <person name="van Gessel N."/>
            <person name="Grimwood J."/>
            <person name="Hayes R.D."/>
            <person name="Graham S.W."/>
            <person name="Gunter L.E."/>
            <person name="McDaniel S.F."/>
            <person name="Hoernstein S.N.W."/>
            <person name="Larsson A."/>
            <person name="Li F.W."/>
            <person name="Perroud P.F."/>
            <person name="Phillips J."/>
            <person name="Ranjan P."/>
            <person name="Rokshar D.S."/>
            <person name="Rothfels C.J."/>
            <person name="Schneider L."/>
            <person name="Shu S."/>
            <person name="Stevenson D.W."/>
            <person name="Thummler F."/>
            <person name="Tillich M."/>
            <person name="Villarreal Aguilar J.C."/>
            <person name="Widiez T."/>
            <person name="Wong G.K."/>
            <person name="Wymore A."/>
            <person name="Zhang Y."/>
            <person name="Zimmer A.D."/>
            <person name="Quatrano R.S."/>
            <person name="Mayer K.F.X."/>
            <person name="Goodstein D."/>
            <person name="Casacuberta J.M."/>
            <person name="Vandepoele K."/>
            <person name="Reski R."/>
            <person name="Cuming A.C."/>
            <person name="Tuskan G.A."/>
            <person name="Maumus F."/>
            <person name="Salse J."/>
            <person name="Schmutz J."/>
            <person name="Rensing S.A."/>
        </authorList>
    </citation>
    <scope>NUCLEOTIDE SEQUENCE [LARGE SCALE GENOMIC DNA]</scope>
    <source>
        <strain evidence="9 10">cv. Gransden 2004</strain>
    </source>
</reference>
<reference evidence="8 10" key="1">
    <citation type="journal article" date="2008" name="Science">
        <title>The Physcomitrella genome reveals evolutionary insights into the conquest of land by plants.</title>
        <authorList>
            <person name="Rensing S."/>
            <person name="Lang D."/>
            <person name="Zimmer A."/>
            <person name="Terry A."/>
            <person name="Salamov A."/>
            <person name="Shapiro H."/>
            <person name="Nishiyama T."/>
            <person name="Perroud P.-F."/>
            <person name="Lindquist E."/>
            <person name="Kamisugi Y."/>
            <person name="Tanahashi T."/>
            <person name="Sakakibara K."/>
            <person name="Fujita T."/>
            <person name="Oishi K."/>
            <person name="Shin-I T."/>
            <person name="Kuroki Y."/>
            <person name="Toyoda A."/>
            <person name="Suzuki Y."/>
            <person name="Hashimoto A."/>
            <person name="Yamaguchi K."/>
            <person name="Sugano A."/>
            <person name="Kohara Y."/>
            <person name="Fujiyama A."/>
            <person name="Anterola A."/>
            <person name="Aoki S."/>
            <person name="Ashton N."/>
            <person name="Barbazuk W.B."/>
            <person name="Barker E."/>
            <person name="Bennetzen J."/>
            <person name="Bezanilla M."/>
            <person name="Blankenship R."/>
            <person name="Cho S.H."/>
            <person name="Dutcher S."/>
            <person name="Estelle M."/>
            <person name="Fawcett J.A."/>
            <person name="Gundlach H."/>
            <person name="Hanada K."/>
            <person name="Heyl A."/>
            <person name="Hicks K.A."/>
            <person name="Hugh J."/>
            <person name="Lohr M."/>
            <person name="Mayer K."/>
            <person name="Melkozernov A."/>
            <person name="Murata T."/>
            <person name="Nelson D."/>
            <person name="Pils B."/>
            <person name="Prigge M."/>
            <person name="Reiss B."/>
            <person name="Renner T."/>
            <person name="Rombauts S."/>
            <person name="Rushton P."/>
            <person name="Sanderfoot A."/>
            <person name="Schween G."/>
            <person name="Shiu S.-H."/>
            <person name="Stueber K."/>
            <person name="Theodoulou F.L."/>
            <person name="Tu H."/>
            <person name="Van de Peer Y."/>
            <person name="Verrier P.J."/>
            <person name="Waters E."/>
            <person name="Wood A."/>
            <person name="Yang L."/>
            <person name="Cove D."/>
            <person name="Cuming A."/>
            <person name="Hasebe M."/>
            <person name="Lucas S."/>
            <person name="Mishler D.B."/>
            <person name="Reski R."/>
            <person name="Grigoriev I."/>
            <person name="Quatrano R.S."/>
            <person name="Boore J.L."/>
        </authorList>
    </citation>
    <scope>NUCLEOTIDE SEQUENCE [LARGE SCALE GENOMIC DNA]</scope>
    <source>
        <strain evidence="9 10">cv. Gransden 2004</strain>
    </source>
</reference>
<dbReference type="RefSeq" id="XP_024357073.1">
    <property type="nucleotide sequence ID" value="XM_024501305.2"/>
</dbReference>
<comment type="subcellular location">
    <subcellularLocation>
        <location evidence="1">Membrane</location>
    </subcellularLocation>
</comment>
<dbReference type="EnsemblPlants" id="Pp3c20_2070V3.4">
    <property type="protein sequence ID" value="Pp3c20_2070V3.4"/>
    <property type="gene ID" value="Pp3c20_2070"/>
</dbReference>
<organism evidence="8">
    <name type="scientific">Physcomitrium patens</name>
    <name type="common">Spreading-leaved earth moss</name>
    <name type="synonym">Physcomitrella patens</name>
    <dbReference type="NCBI Taxonomy" id="3218"/>
    <lineage>
        <taxon>Eukaryota</taxon>
        <taxon>Viridiplantae</taxon>
        <taxon>Streptophyta</taxon>
        <taxon>Embryophyta</taxon>
        <taxon>Bryophyta</taxon>
        <taxon>Bryophytina</taxon>
        <taxon>Bryopsida</taxon>
        <taxon>Funariidae</taxon>
        <taxon>Funariales</taxon>
        <taxon>Funariaceae</taxon>
        <taxon>Physcomitrium</taxon>
    </lineage>
</organism>
<evidence type="ECO:0000256" key="4">
    <source>
        <dbReference type="ARBA" id="ARBA00022737"/>
    </source>
</evidence>
<dbReference type="InterPro" id="IPR053213">
    <property type="entry name" value="RLP29"/>
</dbReference>
<dbReference type="GO" id="GO:0016020">
    <property type="term" value="C:membrane"/>
    <property type="evidence" value="ECO:0007669"/>
    <property type="project" value="UniProtKB-SubCell"/>
</dbReference>
<dbReference type="EnsemblPlants" id="Pp3c20_2070V3.3">
    <property type="protein sequence ID" value="Pp3c20_2070V3.3"/>
    <property type="gene ID" value="Pp3c20_2070"/>
</dbReference>
<dbReference type="Pfam" id="PF00560">
    <property type="entry name" value="LRR_1"/>
    <property type="match status" value="2"/>
</dbReference>
<dbReference type="InterPro" id="IPR032675">
    <property type="entry name" value="LRR_dom_sf"/>
</dbReference>
<dbReference type="Gramene" id="Pp3c20_2070V3.4">
    <property type="protein sequence ID" value="Pp3c20_2070V3.4"/>
    <property type="gene ID" value="Pp3c20_2070"/>
</dbReference>
<sequence length="417" mass="44862">MTTPGYGEYRRSCSFTVAVALTMVITYLLPHAHAQLLYPIDMLALRSIKASMSDLPGGSFFSSWVFALRINPCQSFAGLQCIKVGSFNRISSLSLGPLSAGTPGLTGFLPHSLGNLIYLQTLTISSGALRGAVPDNIGNLQSLRTFSLGPNYLSGPLPSSFANLRNLETLQIRKNQLEGRIPPGISNLSSLKVLVLSENRLYGPIPGLSQTSLIHLDVSNNYLAGGLPFLPSSLQYLSTTRNQLSGGIDAVKVLTNLAYLDLSYNRFSGGIPSAVFEFPLSFLLLNHNQFRGAVDVPAEVRISVVDLSHNKLKGNISPYLAGTTNLFLNNNMFIGTVPQDFASKMQEATLQSLYLQHNYLTNFGALASASLPPSVSVCLLYNCLVPPPQSLCPPNVDMPASRPDYQCLDASSGQPGD</sequence>
<keyword evidence="3" id="KW-0732">Signal</keyword>
<keyword evidence="6" id="KW-0812">Transmembrane</keyword>
<evidence type="ECO:0000256" key="1">
    <source>
        <dbReference type="ARBA" id="ARBA00004370"/>
    </source>
</evidence>
<dbReference type="Pfam" id="PF08263">
    <property type="entry name" value="LRRNT_2"/>
    <property type="match status" value="1"/>
</dbReference>
<proteinExistence type="predicted"/>
<dbReference type="GeneID" id="112273010"/>
<accession>A0A2K1ITN4</accession>
<dbReference type="FunFam" id="3.80.10.10:FF:000400">
    <property type="entry name" value="Nuclear pore complex protein NUP107"/>
    <property type="match status" value="1"/>
</dbReference>
<dbReference type="STRING" id="3218.A0A2K1ITN4"/>
<dbReference type="Gramene" id="Pp3c20_2070V3.2">
    <property type="protein sequence ID" value="Pp3c20_2070V3.2"/>
    <property type="gene ID" value="Pp3c20_2070"/>
</dbReference>